<comment type="function">
    <text evidence="1">Required for nicotinamide riboside transport across the inner membrane.</text>
</comment>
<comment type="caution">
    <text evidence="11">The sequence shown here is derived from an EMBL/GenBank/DDBJ whole genome shotgun (WGS) entry which is preliminary data.</text>
</comment>
<evidence type="ECO:0000313" key="12">
    <source>
        <dbReference type="Proteomes" id="UP000753961"/>
    </source>
</evidence>
<reference evidence="11" key="1">
    <citation type="submission" date="2021-06" db="EMBL/GenBank/DDBJ databases">
        <title>44 bacteria genomes isolated from Dapeng, Shenzhen.</title>
        <authorList>
            <person name="Zheng W."/>
            <person name="Yu S."/>
            <person name="Huang Y."/>
        </authorList>
    </citation>
    <scope>NUCLEOTIDE SEQUENCE</scope>
    <source>
        <strain evidence="11">DP5N28-2</strain>
    </source>
</reference>
<evidence type="ECO:0000256" key="4">
    <source>
        <dbReference type="ARBA" id="ARBA00017522"/>
    </source>
</evidence>
<dbReference type="PANTHER" id="PTHR36122">
    <property type="entry name" value="NICOTINAMIDE RIBOSIDE TRANSPORTER PNUC"/>
    <property type="match status" value="1"/>
</dbReference>
<feature type="transmembrane region" description="Helical" evidence="10">
    <location>
        <begin position="28"/>
        <end position="45"/>
    </location>
</feature>
<evidence type="ECO:0000256" key="2">
    <source>
        <dbReference type="ARBA" id="ARBA00004651"/>
    </source>
</evidence>
<comment type="similarity">
    <text evidence="3">Belongs to the nicotinamide ribonucleoside (NR) uptake permease (TC 4.B.1) family.</text>
</comment>
<proteinExistence type="inferred from homology"/>
<protein>
    <recommendedName>
        <fullName evidence="4">Nicotinamide riboside transporter PnuC</fullName>
    </recommendedName>
</protein>
<keyword evidence="8 10" id="KW-1133">Transmembrane helix</keyword>
<dbReference type="RefSeq" id="WP_222578844.1">
    <property type="nucleotide sequence ID" value="NZ_JAHVHU010000004.1"/>
</dbReference>
<evidence type="ECO:0000256" key="3">
    <source>
        <dbReference type="ARBA" id="ARBA00006669"/>
    </source>
</evidence>
<sequence length="191" mass="22503">MPTIIEVFGVITGFLCVWLAARNSIWNFPVQIVSVLLYMVVFYEAKLYADMGLQVYFLFMAIYGWYFWINRTEQDTKIKPVRRITRPILMMGLLVVVAFTILFGTFLERNTDAFYPYLDSLCAGGSLFGAFLLSRRILENWLVWLVVDVIYLYLYLSKALYLTTLLYIAYLVVAIIGYRAWKKNWENHYKK</sequence>
<name>A0A953HK26_9BACT</name>
<keyword evidence="7 10" id="KW-0812">Transmembrane</keyword>
<evidence type="ECO:0000256" key="10">
    <source>
        <dbReference type="SAM" id="Phobius"/>
    </source>
</evidence>
<dbReference type="GO" id="GO:0034257">
    <property type="term" value="F:nicotinamide riboside transmembrane transporter activity"/>
    <property type="evidence" value="ECO:0007669"/>
    <property type="project" value="InterPro"/>
</dbReference>
<feature type="transmembrane region" description="Helical" evidence="10">
    <location>
        <begin position="162"/>
        <end position="181"/>
    </location>
</feature>
<keyword evidence="6" id="KW-1003">Cell membrane</keyword>
<evidence type="ECO:0000256" key="1">
    <source>
        <dbReference type="ARBA" id="ARBA00002672"/>
    </source>
</evidence>
<dbReference type="Pfam" id="PF04973">
    <property type="entry name" value="NMN_transporter"/>
    <property type="match status" value="1"/>
</dbReference>
<keyword evidence="12" id="KW-1185">Reference proteome</keyword>
<dbReference type="AlphaFoldDB" id="A0A953HK26"/>
<gene>
    <name evidence="11" type="primary">pnuC</name>
    <name evidence="11" type="ORF">KUV50_04190</name>
</gene>
<evidence type="ECO:0000256" key="5">
    <source>
        <dbReference type="ARBA" id="ARBA00022448"/>
    </source>
</evidence>
<dbReference type="InterPro" id="IPR006419">
    <property type="entry name" value="NMN_transpt_PnuC"/>
</dbReference>
<evidence type="ECO:0000256" key="6">
    <source>
        <dbReference type="ARBA" id="ARBA00022475"/>
    </source>
</evidence>
<feature type="transmembrane region" description="Helical" evidence="10">
    <location>
        <begin position="6"/>
        <end position="21"/>
    </location>
</feature>
<evidence type="ECO:0000256" key="8">
    <source>
        <dbReference type="ARBA" id="ARBA00022989"/>
    </source>
</evidence>
<comment type="subcellular location">
    <subcellularLocation>
        <location evidence="2">Cell membrane</location>
        <topology evidence="2">Multi-pass membrane protein</topology>
    </subcellularLocation>
</comment>
<evidence type="ECO:0000256" key="7">
    <source>
        <dbReference type="ARBA" id="ARBA00022692"/>
    </source>
</evidence>
<keyword evidence="5" id="KW-0813">Transport</keyword>
<feature type="transmembrane region" description="Helical" evidence="10">
    <location>
        <begin position="51"/>
        <end position="68"/>
    </location>
</feature>
<dbReference type="PANTHER" id="PTHR36122:SF2">
    <property type="entry name" value="NICOTINAMIDE RIBOSIDE TRANSPORTER PNUC"/>
    <property type="match status" value="1"/>
</dbReference>
<dbReference type="NCBIfam" id="TIGR01528">
    <property type="entry name" value="NMN_trans_PnuC"/>
    <property type="match status" value="1"/>
</dbReference>
<feature type="transmembrane region" description="Helical" evidence="10">
    <location>
        <begin position="113"/>
        <end position="133"/>
    </location>
</feature>
<keyword evidence="9 10" id="KW-0472">Membrane</keyword>
<feature type="transmembrane region" description="Helical" evidence="10">
    <location>
        <begin position="140"/>
        <end position="156"/>
    </location>
</feature>
<dbReference type="Proteomes" id="UP000753961">
    <property type="component" value="Unassembled WGS sequence"/>
</dbReference>
<evidence type="ECO:0000256" key="9">
    <source>
        <dbReference type="ARBA" id="ARBA00023136"/>
    </source>
</evidence>
<organism evidence="11 12">
    <name type="scientific">Membranihabitans marinus</name>
    <dbReference type="NCBI Taxonomy" id="1227546"/>
    <lineage>
        <taxon>Bacteria</taxon>
        <taxon>Pseudomonadati</taxon>
        <taxon>Bacteroidota</taxon>
        <taxon>Saprospiria</taxon>
        <taxon>Saprospirales</taxon>
        <taxon>Saprospiraceae</taxon>
        <taxon>Membranihabitans</taxon>
    </lineage>
</organism>
<dbReference type="EMBL" id="JAHVHU010000004">
    <property type="protein sequence ID" value="MBY5957324.1"/>
    <property type="molecule type" value="Genomic_DNA"/>
</dbReference>
<dbReference type="GO" id="GO:0005886">
    <property type="term" value="C:plasma membrane"/>
    <property type="evidence" value="ECO:0007669"/>
    <property type="project" value="UniProtKB-SubCell"/>
</dbReference>
<evidence type="ECO:0000313" key="11">
    <source>
        <dbReference type="EMBL" id="MBY5957324.1"/>
    </source>
</evidence>
<feature type="transmembrane region" description="Helical" evidence="10">
    <location>
        <begin position="88"/>
        <end position="107"/>
    </location>
</feature>
<accession>A0A953HK26</accession>